<evidence type="ECO:0000313" key="3">
    <source>
        <dbReference type="Proteomes" id="UP000189796"/>
    </source>
</evidence>
<accession>A0A1M5JN47</accession>
<dbReference type="GO" id="GO:0005886">
    <property type="term" value="C:plasma membrane"/>
    <property type="evidence" value="ECO:0007669"/>
    <property type="project" value="TreeGrafter"/>
</dbReference>
<keyword evidence="1" id="KW-0472">Membrane</keyword>
<evidence type="ECO:0000313" key="2">
    <source>
        <dbReference type="EMBL" id="SHG41987.1"/>
    </source>
</evidence>
<dbReference type="RefSeq" id="WP_079600667.1">
    <property type="nucleotide sequence ID" value="NZ_LT670817.1"/>
</dbReference>
<dbReference type="PANTHER" id="PTHR40106:SF1">
    <property type="entry name" value="INNER MEMBRANE PROTEIN RCLC"/>
    <property type="match status" value="1"/>
</dbReference>
<reference evidence="2 3" key="1">
    <citation type="submission" date="2016-11" db="EMBL/GenBank/DDBJ databases">
        <authorList>
            <person name="Jaros S."/>
            <person name="Januszkiewicz K."/>
            <person name="Wedrychowicz H."/>
        </authorList>
    </citation>
    <scope>NUCLEOTIDE SEQUENCE [LARGE SCALE GENOMIC DNA]</scope>
    <source>
        <strain evidence="2 3">GAS138</strain>
    </source>
</reference>
<dbReference type="InterPro" id="IPR007339">
    <property type="entry name" value="RclC-like"/>
</dbReference>
<proteinExistence type="predicted"/>
<evidence type="ECO:0000256" key="1">
    <source>
        <dbReference type="SAM" id="Phobius"/>
    </source>
</evidence>
<dbReference type="NCBIfam" id="NF040476">
    <property type="entry name" value="chlor_memb_RclC"/>
    <property type="match status" value="1"/>
</dbReference>
<dbReference type="AlphaFoldDB" id="A0A1M5JN47"/>
<dbReference type="PANTHER" id="PTHR40106">
    <property type="entry name" value="INNER MEMBRANE PROTEIN RCLC"/>
    <property type="match status" value="1"/>
</dbReference>
<keyword evidence="1" id="KW-0812">Transmembrane</keyword>
<keyword evidence="1" id="KW-1133">Transmembrane helix</keyword>
<dbReference type="OrthoDB" id="1118972at2"/>
<dbReference type="GO" id="GO:1901530">
    <property type="term" value="P:response to hypochlorite"/>
    <property type="evidence" value="ECO:0007669"/>
    <property type="project" value="TreeGrafter"/>
</dbReference>
<gene>
    <name evidence="2" type="ORF">SAMN05443248_1494</name>
</gene>
<protein>
    <submittedName>
        <fullName evidence="2">Uncharacterized membrane protein YkgB</fullName>
    </submittedName>
</protein>
<name>A0A1M5JN47_9BRAD</name>
<feature type="transmembrane region" description="Helical" evidence="1">
    <location>
        <begin position="21"/>
        <end position="40"/>
    </location>
</feature>
<feature type="transmembrane region" description="Helical" evidence="1">
    <location>
        <begin position="126"/>
        <end position="148"/>
    </location>
</feature>
<dbReference type="Pfam" id="PF04224">
    <property type="entry name" value="DUF417"/>
    <property type="match status" value="1"/>
</dbReference>
<dbReference type="Proteomes" id="UP000189796">
    <property type="component" value="Chromosome I"/>
</dbReference>
<dbReference type="EMBL" id="LT670817">
    <property type="protein sequence ID" value="SHG41987.1"/>
    <property type="molecule type" value="Genomic_DNA"/>
</dbReference>
<organism evidence="2 3">
    <name type="scientific">Bradyrhizobium erythrophlei</name>
    <dbReference type="NCBI Taxonomy" id="1437360"/>
    <lineage>
        <taxon>Bacteria</taxon>
        <taxon>Pseudomonadati</taxon>
        <taxon>Pseudomonadota</taxon>
        <taxon>Alphaproteobacteria</taxon>
        <taxon>Hyphomicrobiales</taxon>
        <taxon>Nitrobacteraceae</taxon>
        <taxon>Bradyrhizobium</taxon>
    </lineage>
</organism>
<dbReference type="InterPro" id="IPR053532">
    <property type="entry name" value="RCS_Resistance"/>
</dbReference>
<sequence length="228" mass="24886">MINYLRLPLSWIAHSDRVGIPLMRVAIAIVFLWIGALKFAPYEADSITPFVANSPFMSFFYEHPAEYKAHLTREGELKPAERAWQTANNTYGYSDGLGTVEITIGLLTLLGVFSRRWGIVGATLSFLTPFVTLSFLITTPDAWVAALGDAQHGFPYLSGGGRLVLKDVMLLAGGLLIMAESARAFLEAPTQVAPIGQQIEPLGHSAGPASVLVFYKEPSVEPPDYQPF</sequence>